<keyword evidence="3" id="KW-1185">Reference proteome</keyword>
<feature type="region of interest" description="Disordered" evidence="1">
    <location>
        <begin position="47"/>
        <end position="125"/>
    </location>
</feature>
<feature type="compositionally biased region" description="Acidic residues" evidence="1">
    <location>
        <begin position="76"/>
        <end position="92"/>
    </location>
</feature>
<gene>
    <name evidence="2" type="ORF">DY000_02040065</name>
</gene>
<feature type="compositionally biased region" description="Basic and acidic residues" evidence="1">
    <location>
        <begin position="63"/>
        <end position="73"/>
    </location>
</feature>
<organism evidence="2 3">
    <name type="scientific">Brassica cretica</name>
    <name type="common">Mustard</name>
    <dbReference type="NCBI Taxonomy" id="69181"/>
    <lineage>
        <taxon>Eukaryota</taxon>
        <taxon>Viridiplantae</taxon>
        <taxon>Streptophyta</taxon>
        <taxon>Embryophyta</taxon>
        <taxon>Tracheophyta</taxon>
        <taxon>Spermatophyta</taxon>
        <taxon>Magnoliopsida</taxon>
        <taxon>eudicotyledons</taxon>
        <taxon>Gunneridae</taxon>
        <taxon>Pentapetalae</taxon>
        <taxon>rosids</taxon>
        <taxon>malvids</taxon>
        <taxon>Brassicales</taxon>
        <taxon>Brassicaceae</taxon>
        <taxon>Brassiceae</taxon>
        <taxon>Brassica</taxon>
    </lineage>
</organism>
<evidence type="ECO:0000313" key="3">
    <source>
        <dbReference type="Proteomes" id="UP000266723"/>
    </source>
</evidence>
<proteinExistence type="predicted"/>
<feature type="compositionally biased region" description="Basic and acidic residues" evidence="1">
    <location>
        <begin position="109"/>
        <end position="125"/>
    </location>
</feature>
<sequence length="153" mass="17734">MIWLRYMGASIEEQTRMHGFGLYPLIDARDSSVATFDESTEISARFHRKSRPIILDSPNPDSETPRESERSNTEDTTIDLEDEEEELEEELEIDRQEGTNIDRPTAVNIDRKTESNIDRRSTPAEPAVERVYKTLLPFPPKKIQTKRELDKVI</sequence>
<comment type="caution">
    <text evidence="2">The sequence shown here is derived from an EMBL/GenBank/DDBJ whole genome shotgun (WGS) entry which is preliminary data.</text>
</comment>
<evidence type="ECO:0000313" key="2">
    <source>
        <dbReference type="EMBL" id="KAF3532209.1"/>
    </source>
</evidence>
<dbReference type="Proteomes" id="UP000266723">
    <property type="component" value="Unassembled WGS sequence"/>
</dbReference>
<evidence type="ECO:0000256" key="1">
    <source>
        <dbReference type="SAM" id="MobiDB-lite"/>
    </source>
</evidence>
<reference evidence="2 3" key="1">
    <citation type="journal article" date="2020" name="BMC Genomics">
        <title>Intraspecific diversification of the crop wild relative Brassica cretica Lam. using demographic model selection.</title>
        <authorList>
            <person name="Kioukis A."/>
            <person name="Michalopoulou V.A."/>
            <person name="Briers L."/>
            <person name="Pirintsos S."/>
            <person name="Studholme D.J."/>
            <person name="Pavlidis P."/>
            <person name="Sarris P.F."/>
        </authorList>
    </citation>
    <scope>NUCLEOTIDE SEQUENCE [LARGE SCALE GENOMIC DNA]</scope>
    <source>
        <strain evidence="3">cv. PFS-1207/04</strain>
    </source>
</reference>
<name>A0ABQ7BHY9_BRACR</name>
<dbReference type="EMBL" id="QGKV02001507">
    <property type="protein sequence ID" value="KAF3532209.1"/>
    <property type="molecule type" value="Genomic_DNA"/>
</dbReference>
<protein>
    <submittedName>
        <fullName evidence="2">Uncharacterized protein</fullName>
    </submittedName>
</protein>
<accession>A0ABQ7BHY9</accession>